<accession>A0A915HNV4</accession>
<evidence type="ECO:0000313" key="1">
    <source>
        <dbReference type="Proteomes" id="UP000887565"/>
    </source>
</evidence>
<proteinExistence type="predicted"/>
<reference evidence="2" key="1">
    <citation type="submission" date="2022-11" db="UniProtKB">
        <authorList>
            <consortium name="WormBaseParasite"/>
        </authorList>
    </citation>
    <scope>IDENTIFICATION</scope>
</reference>
<dbReference type="AlphaFoldDB" id="A0A915HNV4"/>
<dbReference type="Proteomes" id="UP000887565">
    <property type="component" value="Unplaced"/>
</dbReference>
<organism evidence="1 2">
    <name type="scientific">Romanomermis culicivorax</name>
    <name type="common">Nematode worm</name>
    <dbReference type="NCBI Taxonomy" id="13658"/>
    <lineage>
        <taxon>Eukaryota</taxon>
        <taxon>Metazoa</taxon>
        <taxon>Ecdysozoa</taxon>
        <taxon>Nematoda</taxon>
        <taxon>Enoplea</taxon>
        <taxon>Dorylaimia</taxon>
        <taxon>Mermithida</taxon>
        <taxon>Mermithoidea</taxon>
        <taxon>Mermithidae</taxon>
        <taxon>Romanomermis</taxon>
    </lineage>
</organism>
<sequence>MNFVVFLHALDRRRYSEIDQNGLRRRAMNGRRLRYYVDEIGGKQKCCQDWRYVRCHNAAPQENFDSSKICRRLRR</sequence>
<dbReference type="WBParaSite" id="nRc.2.0.1.t03628-RA">
    <property type="protein sequence ID" value="nRc.2.0.1.t03628-RA"/>
    <property type="gene ID" value="nRc.2.0.1.g03628"/>
</dbReference>
<name>A0A915HNV4_ROMCU</name>
<evidence type="ECO:0000313" key="2">
    <source>
        <dbReference type="WBParaSite" id="nRc.2.0.1.t03628-RA"/>
    </source>
</evidence>
<protein>
    <submittedName>
        <fullName evidence="2">Uncharacterized protein</fullName>
    </submittedName>
</protein>
<keyword evidence="1" id="KW-1185">Reference proteome</keyword>